<dbReference type="InterPro" id="IPR002491">
    <property type="entry name" value="ABC_transptr_periplasmic_BD"/>
</dbReference>
<evidence type="ECO:0000313" key="4">
    <source>
        <dbReference type="EMBL" id="KNZ40370.1"/>
    </source>
</evidence>
<dbReference type="SUPFAM" id="SSF53807">
    <property type="entry name" value="Helical backbone' metal receptor"/>
    <property type="match status" value="1"/>
</dbReference>
<reference evidence="5" key="1">
    <citation type="submission" date="2015-07" db="EMBL/GenBank/DDBJ databases">
        <title>Draft genome sequence of Acetobacterium bakii DSM 8293, a potential psychrophilic chemical producer through syngas fermentation.</title>
        <authorList>
            <person name="Song Y."/>
            <person name="Hwang S."/>
            <person name="Cho B.-K."/>
        </authorList>
    </citation>
    <scope>NUCLEOTIDE SEQUENCE [LARGE SCALE GENOMIC DNA]</scope>
    <source>
        <strain evidence="5">DSM 8239</strain>
    </source>
</reference>
<name>A0A0L6TXT5_9FIRM</name>
<evidence type="ECO:0000256" key="1">
    <source>
        <dbReference type="ARBA" id="ARBA00008814"/>
    </source>
</evidence>
<protein>
    <recommendedName>
        <fullName evidence="3">Fe/B12 periplasmic-binding domain-containing protein</fullName>
    </recommendedName>
</protein>
<comment type="caution">
    <text evidence="4">The sequence shown here is derived from an EMBL/GenBank/DDBJ whole genome shotgun (WGS) entry which is preliminary data.</text>
</comment>
<dbReference type="OrthoDB" id="9787830at2"/>
<sequence>MERGFKRKMSLAVIILIVFMLLANGCSQTSAQGSVKTKTITDMAGRVVEVPTEIDSVYCTSPVGQIMVYTISPDLIAGLNYEASDVEKEYLTSNYTSLPVLGGWYGKGYTGNLEEIAKAKPDIIINAGTISDETITFSDDLQKQLGIPVVFAEVNLDTMADSYNFLGDLLNQTGRTNKLAAYINVTINEAKAKVANIKEEDKIRVYYAEGAKGLLTDPAGSSHTQVLDMLAGINVADVQITGGYGRAEVSPEQIITWDPDLIIAGLDAGDVADGAAYDNMQSDSVLKDLRAIKSGAIYEVPCEPYSWFDRPPSANMIMGIKWTAQVLYPEIFNYDIRKETKEFYKLFYDYDLSDAQLDELLSRSVEK</sequence>
<feature type="signal peptide" evidence="2">
    <location>
        <begin position="1"/>
        <end position="31"/>
    </location>
</feature>
<feature type="chain" id="PRO_5005567584" description="Fe/B12 periplasmic-binding domain-containing protein" evidence="2">
    <location>
        <begin position="32"/>
        <end position="367"/>
    </location>
</feature>
<proteinExistence type="inferred from homology"/>
<dbReference type="PANTHER" id="PTHR30535:SF34">
    <property type="entry name" value="MOLYBDATE-BINDING PROTEIN MOLA"/>
    <property type="match status" value="1"/>
</dbReference>
<accession>A0A0L6TXT5</accession>
<keyword evidence="5" id="KW-1185">Reference proteome</keyword>
<dbReference type="Gene3D" id="3.40.50.1980">
    <property type="entry name" value="Nitrogenase molybdenum iron protein domain"/>
    <property type="match status" value="2"/>
</dbReference>
<dbReference type="GO" id="GO:0071281">
    <property type="term" value="P:cellular response to iron ion"/>
    <property type="evidence" value="ECO:0007669"/>
    <property type="project" value="TreeGrafter"/>
</dbReference>
<dbReference type="STRING" id="52689.AKG39_17985"/>
<dbReference type="InterPro" id="IPR050902">
    <property type="entry name" value="ABC_Transporter_SBP"/>
</dbReference>
<dbReference type="PANTHER" id="PTHR30535">
    <property type="entry name" value="VITAMIN B12-BINDING PROTEIN"/>
    <property type="match status" value="1"/>
</dbReference>
<dbReference type="Pfam" id="PF01497">
    <property type="entry name" value="Peripla_BP_2"/>
    <property type="match status" value="1"/>
</dbReference>
<dbReference type="RefSeq" id="WP_050741784.1">
    <property type="nucleotide sequence ID" value="NZ_LGYO01000065.1"/>
</dbReference>
<evidence type="ECO:0000313" key="5">
    <source>
        <dbReference type="Proteomes" id="UP000036873"/>
    </source>
</evidence>
<dbReference type="Proteomes" id="UP000036873">
    <property type="component" value="Unassembled WGS sequence"/>
</dbReference>
<dbReference type="EMBL" id="LGYO01000065">
    <property type="protein sequence ID" value="KNZ40370.1"/>
    <property type="molecule type" value="Genomic_DNA"/>
</dbReference>
<dbReference type="PROSITE" id="PS50983">
    <property type="entry name" value="FE_B12_PBP"/>
    <property type="match status" value="1"/>
</dbReference>
<evidence type="ECO:0000256" key="2">
    <source>
        <dbReference type="SAM" id="SignalP"/>
    </source>
</evidence>
<keyword evidence="2" id="KW-0732">Signal</keyword>
<gene>
    <name evidence="4" type="ORF">AKG39_17985</name>
</gene>
<comment type="similarity">
    <text evidence="1">Belongs to the bacterial solute-binding protein 8 family.</text>
</comment>
<evidence type="ECO:0000259" key="3">
    <source>
        <dbReference type="PROSITE" id="PS50983"/>
    </source>
</evidence>
<feature type="domain" description="Fe/B12 periplasmic-binding" evidence="3">
    <location>
        <begin position="46"/>
        <end position="331"/>
    </location>
</feature>
<dbReference type="AlphaFoldDB" id="A0A0L6TXT5"/>
<dbReference type="Gene3D" id="1.20.58.2180">
    <property type="match status" value="1"/>
</dbReference>
<organism evidence="4 5">
    <name type="scientific">Acetobacterium bakii</name>
    <dbReference type="NCBI Taxonomy" id="52689"/>
    <lineage>
        <taxon>Bacteria</taxon>
        <taxon>Bacillati</taxon>
        <taxon>Bacillota</taxon>
        <taxon>Clostridia</taxon>
        <taxon>Eubacteriales</taxon>
        <taxon>Eubacteriaceae</taxon>
        <taxon>Acetobacterium</taxon>
    </lineage>
</organism>